<reference evidence="1" key="1">
    <citation type="submission" date="2013-08" db="EMBL/GenBank/DDBJ databases">
        <authorList>
            <person name="Mendez C."/>
            <person name="Richter M."/>
            <person name="Ferrer M."/>
            <person name="Sanchez J."/>
        </authorList>
    </citation>
    <scope>NUCLEOTIDE SEQUENCE</scope>
</reference>
<dbReference type="GO" id="GO:0051301">
    <property type="term" value="P:cell division"/>
    <property type="evidence" value="ECO:0007669"/>
    <property type="project" value="UniProtKB-KW"/>
</dbReference>
<organism evidence="1">
    <name type="scientific">mine drainage metagenome</name>
    <dbReference type="NCBI Taxonomy" id="410659"/>
    <lineage>
        <taxon>unclassified sequences</taxon>
        <taxon>metagenomes</taxon>
        <taxon>ecological metagenomes</taxon>
    </lineage>
</organism>
<dbReference type="Pfam" id="PF05164">
    <property type="entry name" value="ZapA"/>
    <property type="match status" value="1"/>
</dbReference>
<name>T1B1H6_9ZZZZ</name>
<dbReference type="AlphaFoldDB" id="T1B1H6"/>
<dbReference type="InterPro" id="IPR007838">
    <property type="entry name" value="Cell_div_ZapA-like"/>
</dbReference>
<accession>T1B1H6</accession>
<reference evidence="1" key="2">
    <citation type="journal article" date="2014" name="ISME J.">
        <title>Microbial stratification in low pH oxic and suboxic macroscopic growths along an acid mine drainage.</title>
        <authorList>
            <person name="Mendez-Garcia C."/>
            <person name="Mesa V."/>
            <person name="Sprenger R.R."/>
            <person name="Richter M."/>
            <person name="Diez M.S."/>
            <person name="Solano J."/>
            <person name="Bargiela R."/>
            <person name="Golyshina O.V."/>
            <person name="Manteca A."/>
            <person name="Ramos J.L."/>
            <person name="Gallego J.R."/>
            <person name="Llorente I."/>
            <person name="Martins Dos Santos V.A."/>
            <person name="Jensen O.N."/>
            <person name="Pelaez A.I."/>
            <person name="Sanchez J."/>
            <person name="Ferrer M."/>
        </authorList>
    </citation>
    <scope>NUCLEOTIDE SEQUENCE</scope>
</reference>
<sequence>MQEIRTEGKLIGLDRIAIMAALNLAHQLLAEKRQANPLSEQWLERIHLLNEQLAAHEDQANRMH</sequence>
<dbReference type="EMBL" id="AUZZ01006319">
    <property type="protein sequence ID" value="EQD46734.1"/>
    <property type="molecule type" value="Genomic_DNA"/>
</dbReference>
<proteinExistence type="predicted"/>
<keyword evidence="1" id="KW-0131">Cell cycle</keyword>
<dbReference type="InterPro" id="IPR036192">
    <property type="entry name" value="Cell_div_ZapA-like_sf"/>
</dbReference>
<evidence type="ECO:0000313" key="1">
    <source>
        <dbReference type="EMBL" id="EQD46734.1"/>
    </source>
</evidence>
<keyword evidence="1" id="KW-0132">Cell division</keyword>
<gene>
    <name evidence="1" type="ORF">B2A_08768</name>
</gene>
<dbReference type="Gene3D" id="1.20.5.50">
    <property type="match status" value="1"/>
</dbReference>
<dbReference type="SUPFAM" id="SSF102829">
    <property type="entry name" value="Cell division protein ZapA-like"/>
    <property type="match status" value="1"/>
</dbReference>
<comment type="caution">
    <text evidence="1">The sequence shown here is derived from an EMBL/GenBank/DDBJ whole genome shotgun (WGS) entry which is preliminary data.</text>
</comment>
<protein>
    <submittedName>
        <fullName evidence="1">Cell division protein ZapA-like protein</fullName>
    </submittedName>
</protein>